<dbReference type="EMBL" id="RYZS01000001">
    <property type="protein sequence ID" value="RVU93917.1"/>
    <property type="molecule type" value="Genomic_DNA"/>
</dbReference>
<protein>
    <submittedName>
        <fullName evidence="3">XRE family transcriptional regulator</fullName>
    </submittedName>
</protein>
<accession>A0A437UJS6</accession>
<dbReference type="Gene3D" id="1.10.260.40">
    <property type="entry name" value="lambda repressor-like DNA-binding domains"/>
    <property type="match status" value="1"/>
</dbReference>
<feature type="domain" description="HTH cro/C1-type" evidence="2">
    <location>
        <begin position="9"/>
        <end position="61"/>
    </location>
</feature>
<reference evidence="3 4" key="1">
    <citation type="submission" date="2018-12" db="EMBL/GenBank/DDBJ databases">
        <title>A novel vanA-carrying plasmid in a clinical isolate of Enterococcus avium.</title>
        <authorList>
            <person name="Bernasconi O.J."/>
            <person name="Luzzaro F."/>
            <person name="Endimiani A."/>
        </authorList>
    </citation>
    <scope>NUCLEOTIDE SEQUENCE [LARGE SCALE GENOMIC DNA]</scope>
    <source>
        <strain evidence="3 4">LC0559/18</strain>
    </source>
</reference>
<comment type="caution">
    <text evidence="3">The sequence shown here is derived from an EMBL/GenBank/DDBJ whole genome shotgun (WGS) entry which is preliminary data.</text>
</comment>
<proteinExistence type="predicted"/>
<dbReference type="InterPro" id="IPR001387">
    <property type="entry name" value="Cro/C1-type_HTH"/>
</dbReference>
<evidence type="ECO:0000313" key="4">
    <source>
        <dbReference type="Proteomes" id="UP000288388"/>
    </source>
</evidence>
<dbReference type="SMART" id="SM00530">
    <property type="entry name" value="HTH_XRE"/>
    <property type="match status" value="1"/>
</dbReference>
<keyword evidence="1" id="KW-0238">DNA-binding</keyword>
<dbReference type="SUPFAM" id="SSF47413">
    <property type="entry name" value="lambda repressor-like DNA-binding domains"/>
    <property type="match status" value="1"/>
</dbReference>
<dbReference type="InterPro" id="IPR010982">
    <property type="entry name" value="Lambda_DNA-bd_dom_sf"/>
</dbReference>
<dbReference type="Proteomes" id="UP000288388">
    <property type="component" value="Unassembled WGS sequence"/>
</dbReference>
<dbReference type="Pfam" id="PF01381">
    <property type="entry name" value="HTH_3"/>
    <property type="match status" value="1"/>
</dbReference>
<evidence type="ECO:0000256" key="1">
    <source>
        <dbReference type="ARBA" id="ARBA00023125"/>
    </source>
</evidence>
<dbReference type="AlphaFoldDB" id="A0A437UJS6"/>
<dbReference type="CDD" id="cd00093">
    <property type="entry name" value="HTH_XRE"/>
    <property type="match status" value="1"/>
</dbReference>
<dbReference type="PROSITE" id="PS50943">
    <property type="entry name" value="HTH_CROC1"/>
    <property type="match status" value="1"/>
</dbReference>
<name>A0A437UJS6_ENTAV</name>
<dbReference type="GO" id="GO:0003677">
    <property type="term" value="F:DNA binding"/>
    <property type="evidence" value="ECO:0007669"/>
    <property type="project" value="UniProtKB-KW"/>
</dbReference>
<gene>
    <name evidence="3" type="ORF">EK398_03035</name>
</gene>
<dbReference type="PANTHER" id="PTHR46558:SF13">
    <property type="entry name" value="HTH-TYPE TRANSCRIPTIONAL REGULATOR IMMR"/>
    <property type="match status" value="1"/>
</dbReference>
<sequence length="151" mass="17495">MTLGTNFFNARKKRGLSQEEVAEKLGVSRQTISKWELDETLPDINQSKKLAVTYKVSLDELIEFDPNLNAIKEVIAKTSEEKQAKVDWTNVWAEKYPILATYQKEVDLNDYIPKIKDMLLLLKKNYGYNDQDAFLVLKDILAQIWKDAKKP</sequence>
<organism evidence="3 4">
    <name type="scientific">Enterococcus avium</name>
    <name type="common">Streptococcus avium</name>
    <dbReference type="NCBI Taxonomy" id="33945"/>
    <lineage>
        <taxon>Bacteria</taxon>
        <taxon>Bacillati</taxon>
        <taxon>Bacillota</taxon>
        <taxon>Bacilli</taxon>
        <taxon>Lactobacillales</taxon>
        <taxon>Enterococcaceae</taxon>
        <taxon>Enterococcus</taxon>
    </lineage>
</organism>
<evidence type="ECO:0000259" key="2">
    <source>
        <dbReference type="PROSITE" id="PS50943"/>
    </source>
</evidence>
<evidence type="ECO:0000313" key="3">
    <source>
        <dbReference type="EMBL" id="RVU93917.1"/>
    </source>
</evidence>
<dbReference type="RefSeq" id="WP_127978225.1">
    <property type="nucleotide sequence ID" value="NZ_JAEMPA010000372.1"/>
</dbReference>
<dbReference type="PANTHER" id="PTHR46558">
    <property type="entry name" value="TRACRIPTIONAL REGULATORY PROTEIN-RELATED-RELATED"/>
    <property type="match status" value="1"/>
</dbReference>